<dbReference type="KEGG" id="nbg:DV706_05195"/>
<evidence type="ECO:0000313" key="4">
    <source>
        <dbReference type="Proteomes" id="UP000296822"/>
    </source>
</evidence>
<protein>
    <submittedName>
        <fullName evidence="3">Phosphate/phosphite/phosphonate ABC transporter substrate-binding protein</fullName>
    </submittedName>
</protein>
<dbReference type="GeneID" id="39850637"/>
<organism evidence="3 4">
    <name type="scientific">Natronorubrum bangense</name>
    <dbReference type="NCBI Taxonomy" id="61858"/>
    <lineage>
        <taxon>Archaea</taxon>
        <taxon>Methanobacteriati</taxon>
        <taxon>Methanobacteriota</taxon>
        <taxon>Stenosarchaea group</taxon>
        <taxon>Halobacteria</taxon>
        <taxon>Halobacteriales</taxon>
        <taxon>Natrialbaceae</taxon>
        <taxon>Natronorubrum</taxon>
    </lineage>
</organism>
<dbReference type="Gene3D" id="3.40.190.10">
    <property type="entry name" value="Periplasmic binding protein-like II"/>
    <property type="match status" value="2"/>
</dbReference>
<name>A0A4D6HJG6_9EURY</name>
<dbReference type="InterPro" id="IPR005770">
    <property type="entry name" value="PhnD"/>
</dbReference>
<reference evidence="3 4" key="1">
    <citation type="journal article" date="2019" name="Nat. Commun.">
        <title>A new type of DNA phosphorothioation-based antiviral system in archaea.</title>
        <authorList>
            <person name="Xiong L."/>
            <person name="Liu S."/>
            <person name="Chen S."/>
            <person name="Xiao Y."/>
            <person name="Zhu B."/>
            <person name="Gao Y."/>
            <person name="Zhang Y."/>
            <person name="Chen B."/>
            <person name="Luo J."/>
            <person name="Deng Z."/>
            <person name="Chen X."/>
            <person name="Wang L."/>
            <person name="Chen S."/>
        </authorList>
    </citation>
    <scope>NUCLEOTIDE SEQUENCE [LARGE SCALE GENOMIC DNA]</scope>
    <source>
        <strain evidence="3 4">JCM 10635</strain>
    </source>
</reference>
<dbReference type="PANTHER" id="PTHR35841:SF1">
    <property type="entry name" value="PHOSPHONATES-BINDING PERIPLASMIC PROTEIN"/>
    <property type="match status" value="1"/>
</dbReference>
<dbReference type="RefSeq" id="WP_006066183.1">
    <property type="nucleotide sequence ID" value="NZ_CP031305.1"/>
</dbReference>
<dbReference type="Pfam" id="PF12974">
    <property type="entry name" value="Phosphonate-bd"/>
    <property type="match status" value="1"/>
</dbReference>
<dbReference type="EMBL" id="CP031305">
    <property type="protein sequence ID" value="QCC53940.1"/>
    <property type="molecule type" value="Genomic_DNA"/>
</dbReference>
<sequence>MAGGAFGIASLAGCVSDSDDGNGGAGSSNAIEFQDFDTDNPHETLPQPTDVLFDHGFNEGDEQALANFEPRDQPHYGNPVMELGSSDSYLDPDTINFAFGSGESAATIYADAMDPLVENIEAETGRNVDFTVLDSSAAQVEAMRSDRLHLSTFSAGTVPYAVNIAGAVPFGMLVKEGTFGYRLWVCAQRDNEEITELDDLRGKVVAHAHDTSNSGHLAPMALMPEEGIIPGEDYEIQFSGDHNNSVRGVDIGDYDAGMIASSSYGDFVTSGNFDPTRLRCIWMSPPFASQPSCYHYRLHPDLVEGIKAAHLEYDYSGTSIETQTEQNEFIEFDYATHHHPVLQIHEANDIEYNIGDL</sequence>
<evidence type="ECO:0000313" key="3">
    <source>
        <dbReference type="EMBL" id="QCC53940.1"/>
    </source>
</evidence>
<gene>
    <name evidence="3" type="primary">phnD</name>
    <name evidence="3" type="ORF">DV706_05195</name>
</gene>
<dbReference type="PANTHER" id="PTHR35841">
    <property type="entry name" value="PHOSPHONATES-BINDING PERIPLASMIC PROTEIN"/>
    <property type="match status" value="1"/>
</dbReference>
<dbReference type="GO" id="GO:0043190">
    <property type="term" value="C:ATP-binding cassette (ABC) transporter complex"/>
    <property type="evidence" value="ECO:0007669"/>
    <property type="project" value="InterPro"/>
</dbReference>
<evidence type="ECO:0000256" key="2">
    <source>
        <dbReference type="SAM" id="MobiDB-lite"/>
    </source>
</evidence>
<proteinExistence type="predicted"/>
<keyword evidence="1" id="KW-0732">Signal</keyword>
<dbReference type="Proteomes" id="UP000296822">
    <property type="component" value="Chromosome"/>
</dbReference>
<feature type="region of interest" description="Disordered" evidence="2">
    <location>
        <begin position="18"/>
        <end position="39"/>
    </location>
</feature>
<evidence type="ECO:0000256" key="1">
    <source>
        <dbReference type="ARBA" id="ARBA00022729"/>
    </source>
</evidence>
<dbReference type="GO" id="GO:0055085">
    <property type="term" value="P:transmembrane transport"/>
    <property type="evidence" value="ECO:0007669"/>
    <property type="project" value="InterPro"/>
</dbReference>
<dbReference type="AlphaFoldDB" id="A0A4D6HJG6"/>
<accession>A0A4D6HJG6</accession>
<dbReference type="SUPFAM" id="SSF53850">
    <property type="entry name" value="Periplasmic binding protein-like II"/>
    <property type="match status" value="1"/>
</dbReference>
<dbReference type="NCBIfam" id="TIGR01098">
    <property type="entry name" value="3A0109s03R"/>
    <property type="match status" value="1"/>
</dbReference>